<dbReference type="PANTHER" id="PTHR24104">
    <property type="entry name" value="E3 UBIQUITIN-PROTEIN LIGASE NHLRC1-RELATED"/>
    <property type="match status" value="1"/>
</dbReference>
<proteinExistence type="predicted"/>
<dbReference type="EMBL" id="CACVKT020000743">
    <property type="protein sequence ID" value="CAC5362597.1"/>
    <property type="molecule type" value="Genomic_DNA"/>
</dbReference>
<organism evidence="1 2">
    <name type="scientific">Mytilus coruscus</name>
    <name type="common">Sea mussel</name>
    <dbReference type="NCBI Taxonomy" id="42192"/>
    <lineage>
        <taxon>Eukaryota</taxon>
        <taxon>Metazoa</taxon>
        <taxon>Spiralia</taxon>
        <taxon>Lophotrochozoa</taxon>
        <taxon>Mollusca</taxon>
        <taxon>Bivalvia</taxon>
        <taxon>Autobranchia</taxon>
        <taxon>Pteriomorphia</taxon>
        <taxon>Mytilida</taxon>
        <taxon>Mytiloidea</taxon>
        <taxon>Mytilidae</taxon>
        <taxon>Mytilinae</taxon>
        <taxon>Mytilus</taxon>
    </lineage>
</organism>
<gene>
    <name evidence="1" type="ORF">MCOR_4323</name>
</gene>
<protein>
    <recommendedName>
        <fullName evidence="3">TRIM2_3</fullName>
    </recommendedName>
</protein>
<dbReference type="InterPro" id="IPR050952">
    <property type="entry name" value="TRIM-NHL_E3_ligases"/>
</dbReference>
<evidence type="ECO:0008006" key="3">
    <source>
        <dbReference type="Google" id="ProtNLM"/>
    </source>
</evidence>
<dbReference type="InterPro" id="IPR011042">
    <property type="entry name" value="6-blade_b-propeller_TolB-like"/>
</dbReference>
<sequence length="287" mass="32043">MSTKDAAKTSEEIISTTTAAFIQAQTPVKSNLPVSVTLRKQFNINMPLTDHLDIMSCIKIGNKLMFTDLYNKRLNICNSDGTDINHIPVPYDSWFLTEVDSNTVAVSCIGKIIPIIDISTGSITDAIRTNHPCLGISYYDNNLYVVIQYRKIQVMDLTGKKIRTIPLPSDSIINITVARDRLVCIDAISIYCCSLDGKLIWKFENDKYHNLSGVTTDDEGNVYVTNGENHNVVVVCDNGKHYREILSGSNGLNGPSGIYFDKQENVLLVCNYRDGEAFLFDVKKNKI</sequence>
<dbReference type="GO" id="GO:0061630">
    <property type="term" value="F:ubiquitin protein ligase activity"/>
    <property type="evidence" value="ECO:0007669"/>
    <property type="project" value="TreeGrafter"/>
</dbReference>
<dbReference type="Gene3D" id="2.120.10.30">
    <property type="entry name" value="TolB, C-terminal domain"/>
    <property type="match status" value="1"/>
</dbReference>
<keyword evidence="2" id="KW-1185">Reference proteome</keyword>
<dbReference type="PANTHER" id="PTHR24104:SF50">
    <property type="entry name" value="SMP-30_GLUCONOLACTONASE_LRE-LIKE REGION DOMAIN-CONTAINING PROTEIN"/>
    <property type="match status" value="1"/>
</dbReference>
<name>A0A6J8A6B2_MYTCO</name>
<dbReference type="GO" id="GO:0043161">
    <property type="term" value="P:proteasome-mediated ubiquitin-dependent protein catabolic process"/>
    <property type="evidence" value="ECO:0007669"/>
    <property type="project" value="TreeGrafter"/>
</dbReference>
<dbReference type="Proteomes" id="UP000507470">
    <property type="component" value="Unassembled WGS sequence"/>
</dbReference>
<accession>A0A6J8A6B2</accession>
<evidence type="ECO:0000313" key="1">
    <source>
        <dbReference type="EMBL" id="CAC5362597.1"/>
    </source>
</evidence>
<dbReference type="SUPFAM" id="SSF101898">
    <property type="entry name" value="NHL repeat"/>
    <property type="match status" value="1"/>
</dbReference>
<dbReference type="OrthoDB" id="6103839at2759"/>
<reference evidence="1 2" key="1">
    <citation type="submission" date="2020-06" db="EMBL/GenBank/DDBJ databases">
        <authorList>
            <person name="Li R."/>
            <person name="Bekaert M."/>
        </authorList>
    </citation>
    <scope>NUCLEOTIDE SEQUENCE [LARGE SCALE GENOMIC DNA]</scope>
    <source>
        <strain evidence="2">wild</strain>
    </source>
</reference>
<evidence type="ECO:0000313" key="2">
    <source>
        <dbReference type="Proteomes" id="UP000507470"/>
    </source>
</evidence>
<dbReference type="AlphaFoldDB" id="A0A6J8A6B2"/>
<dbReference type="GO" id="GO:0000209">
    <property type="term" value="P:protein polyubiquitination"/>
    <property type="evidence" value="ECO:0007669"/>
    <property type="project" value="TreeGrafter"/>
</dbReference>